<dbReference type="Gene3D" id="1.10.3730.10">
    <property type="entry name" value="ProC C-terminal domain-like"/>
    <property type="match status" value="1"/>
</dbReference>
<proteinExistence type="inferred from homology"/>
<comment type="subcellular location">
    <subcellularLocation>
        <location evidence="1 9">Cytoplasm</location>
    </subcellularLocation>
</comment>
<dbReference type="PIRSF" id="PIRSF000193">
    <property type="entry name" value="Pyrrol-5-carb_rd"/>
    <property type="match status" value="1"/>
</dbReference>
<dbReference type="FunFam" id="1.10.3730.10:FF:000001">
    <property type="entry name" value="Pyrroline-5-carboxylate reductase"/>
    <property type="match status" value="1"/>
</dbReference>
<comment type="pathway">
    <text evidence="9">Amino-acid biosynthesis; L-proline biosynthesis; L-proline from L-glutamate 5-semialdehyde: step 1/1.</text>
</comment>
<comment type="function">
    <text evidence="8 9">Catalyzes the reduction of 1-pyrroline-5-carboxylate (PCA) to L-proline.</text>
</comment>
<evidence type="ECO:0000256" key="8">
    <source>
        <dbReference type="ARBA" id="ARBA00058118"/>
    </source>
</evidence>
<evidence type="ECO:0000256" key="5">
    <source>
        <dbReference type="ARBA" id="ARBA00022650"/>
    </source>
</evidence>
<feature type="domain" description="Pyrroline-5-carboxylate reductase catalytic N-terminal" evidence="12">
    <location>
        <begin position="2"/>
        <end position="98"/>
    </location>
</feature>
<comment type="caution">
    <text evidence="14">The sequence shown here is derived from an EMBL/GenBank/DDBJ whole genome shotgun (WGS) entry which is preliminary data.</text>
</comment>
<dbReference type="SUPFAM" id="SSF48179">
    <property type="entry name" value="6-phosphogluconate dehydrogenase C-terminal domain-like"/>
    <property type="match status" value="1"/>
</dbReference>
<reference evidence="14" key="1">
    <citation type="submission" date="2020-10" db="EMBL/GenBank/DDBJ databases">
        <authorList>
            <person name="Gilroy R."/>
        </authorList>
    </citation>
    <scope>NUCLEOTIDE SEQUENCE</scope>
    <source>
        <strain evidence="14">CHK176-22527</strain>
    </source>
</reference>
<dbReference type="Pfam" id="PF14748">
    <property type="entry name" value="P5CR_dimer"/>
    <property type="match status" value="1"/>
</dbReference>
<dbReference type="InterPro" id="IPR008927">
    <property type="entry name" value="6-PGluconate_DH-like_C_sf"/>
</dbReference>
<dbReference type="InterPro" id="IPR029036">
    <property type="entry name" value="P5CR_dimer"/>
</dbReference>
<evidence type="ECO:0000256" key="9">
    <source>
        <dbReference type="HAMAP-Rule" id="MF_01925"/>
    </source>
</evidence>
<gene>
    <name evidence="9 14" type="primary">proC</name>
    <name evidence="14" type="ORF">IAD12_00750</name>
</gene>
<comment type="catalytic activity">
    <reaction evidence="9">
        <text>L-proline + NAD(+) = (S)-1-pyrroline-5-carboxylate + NADH + 2 H(+)</text>
        <dbReference type="Rhea" id="RHEA:14105"/>
        <dbReference type="ChEBI" id="CHEBI:15378"/>
        <dbReference type="ChEBI" id="CHEBI:17388"/>
        <dbReference type="ChEBI" id="CHEBI:57540"/>
        <dbReference type="ChEBI" id="CHEBI:57945"/>
        <dbReference type="ChEBI" id="CHEBI:60039"/>
        <dbReference type="EC" id="1.5.1.2"/>
    </reaction>
</comment>
<dbReference type="SUPFAM" id="SSF51735">
    <property type="entry name" value="NAD(P)-binding Rossmann-fold domains"/>
    <property type="match status" value="1"/>
</dbReference>
<dbReference type="EMBL" id="DVLX01000010">
    <property type="protein sequence ID" value="HIT98768.1"/>
    <property type="molecule type" value="Genomic_DNA"/>
</dbReference>
<accession>A0A9D1HB97</accession>
<evidence type="ECO:0000256" key="11">
    <source>
        <dbReference type="PIRSR" id="PIRSR000193-1"/>
    </source>
</evidence>
<dbReference type="GO" id="GO:0004735">
    <property type="term" value="F:pyrroline-5-carboxylate reductase activity"/>
    <property type="evidence" value="ECO:0007669"/>
    <property type="project" value="UniProtKB-UniRule"/>
</dbReference>
<dbReference type="Gene3D" id="3.40.50.720">
    <property type="entry name" value="NAD(P)-binding Rossmann-like Domain"/>
    <property type="match status" value="1"/>
</dbReference>
<evidence type="ECO:0000256" key="1">
    <source>
        <dbReference type="ARBA" id="ARBA00004496"/>
    </source>
</evidence>
<comment type="similarity">
    <text evidence="2 9">Belongs to the pyrroline-5-carboxylate reductase family.</text>
</comment>
<dbReference type="GO" id="GO:0005737">
    <property type="term" value="C:cytoplasm"/>
    <property type="evidence" value="ECO:0007669"/>
    <property type="project" value="UniProtKB-SubCell"/>
</dbReference>
<evidence type="ECO:0000256" key="4">
    <source>
        <dbReference type="ARBA" id="ARBA00022605"/>
    </source>
</evidence>
<evidence type="ECO:0000256" key="7">
    <source>
        <dbReference type="ARBA" id="ARBA00023002"/>
    </source>
</evidence>
<evidence type="ECO:0000259" key="12">
    <source>
        <dbReference type="Pfam" id="PF03807"/>
    </source>
</evidence>
<dbReference type="PANTHER" id="PTHR11645">
    <property type="entry name" value="PYRROLINE-5-CARBOXYLATE REDUCTASE"/>
    <property type="match status" value="1"/>
</dbReference>
<dbReference type="InterPro" id="IPR036291">
    <property type="entry name" value="NAD(P)-bd_dom_sf"/>
</dbReference>
<evidence type="ECO:0000256" key="2">
    <source>
        <dbReference type="ARBA" id="ARBA00005525"/>
    </source>
</evidence>
<dbReference type="PANTHER" id="PTHR11645:SF0">
    <property type="entry name" value="PYRROLINE-5-CARBOXYLATE REDUCTASE 3"/>
    <property type="match status" value="1"/>
</dbReference>
<dbReference type="GO" id="GO:0055129">
    <property type="term" value="P:L-proline biosynthetic process"/>
    <property type="evidence" value="ECO:0007669"/>
    <property type="project" value="UniProtKB-UniRule"/>
</dbReference>
<reference evidence="14" key="2">
    <citation type="journal article" date="2021" name="PeerJ">
        <title>Extensive microbial diversity within the chicken gut microbiome revealed by metagenomics and culture.</title>
        <authorList>
            <person name="Gilroy R."/>
            <person name="Ravi A."/>
            <person name="Getino M."/>
            <person name="Pursley I."/>
            <person name="Horton D.L."/>
            <person name="Alikhan N.F."/>
            <person name="Baker D."/>
            <person name="Gharbi K."/>
            <person name="Hall N."/>
            <person name="Watson M."/>
            <person name="Adriaenssens E.M."/>
            <person name="Foster-Nyarko E."/>
            <person name="Jarju S."/>
            <person name="Secka A."/>
            <person name="Antonio M."/>
            <person name="Oren A."/>
            <person name="Chaudhuri R.R."/>
            <person name="La Ragione R."/>
            <person name="Hildebrand F."/>
            <person name="Pallen M.J."/>
        </authorList>
    </citation>
    <scope>NUCLEOTIDE SEQUENCE</scope>
    <source>
        <strain evidence="14">CHK176-22527</strain>
    </source>
</reference>
<protein>
    <recommendedName>
        <fullName evidence="9 10">Pyrroline-5-carboxylate reductase</fullName>
        <shortName evidence="9">P5C reductase</shortName>
        <shortName evidence="9">P5CR</shortName>
        <ecNumber evidence="9 10">1.5.1.2</ecNumber>
    </recommendedName>
    <alternativeName>
        <fullName evidence="9">PCA reductase</fullName>
    </alternativeName>
</protein>
<dbReference type="Pfam" id="PF03807">
    <property type="entry name" value="F420_oxidored"/>
    <property type="match status" value="1"/>
</dbReference>
<dbReference type="EC" id="1.5.1.2" evidence="9 10"/>
<comment type="catalytic activity">
    <reaction evidence="9">
        <text>L-proline + NADP(+) = (S)-1-pyrroline-5-carboxylate + NADPH + 2 H(+)</text>
        <dbReference type="Rhea" id="RHEA:14109"/>
        <dbReference type="ChEBI" id="CHEBI:15378"/>
        <dbReference type="ChEBI" id="CHEBI:17388"/>
        <dbReference type="ChEBI" id="CHEBI:57783"/>
        <dbReference type="ChEBI" id="CHEBI:58349"/>
        <dbReference type="ChEBI" id="CHEBI:60039"/>
        <dbReference type="EC" id="1.5.1.2"/>
    </reaction>
</comment>
<keyword evidence="4 9" id="KW-0028">Amino-acid biosynthesis</keyword>
<evidence type="ECO:0000259" key="13">
    <source>
        <dbReference type="Pfam" id="PF14748"/>
    </source>
</evidence>
<name>A0A9D1HB97_9FIRM</name>
<evidence type="ECO:0000313" key="15">
    <source>
        <dbReference type="Proteomes" id="UP000824159"/>
    </source>
</evidence>
<evidence type="ECO:0000256" key="10">
    <source>
        <dbReference type="NCBIfam" id="TIGR00112"/>
    </source>
</evidence>
<feature type="binding site" evidence="11">
    <location>
        <begin position="6"/>
        <end position="11"/>
    </location>
    <ligand>
        <name>NADP(+)</name>
        <dbReference type="ChEBI" id="CHEBI:58349"/>
    </ligand>
</feature>
<dbReference type="HAMAP" id="MF_01925">
    <property type="entry name" value="P5C_reductase"/>
    <property type="match status" value="1"/>
</dbReference>
<dbReference type="Proteomes" id="UP000824159">
    <property type="component" value="Unassembled WGS sequence"/>
</dbReference>
<keyword evidence="6 9" id="KW-0521">NADP</keyword>
<keyword evidence="3 9" id="KW-0963">Cytoplasm</keyword>
<organism evidence="14 15">
    <name type="scientific">Candidatus Allocopromorpha excrementavium</name>
    <dbReference type="NCBI Taxonomy" id="2840741"/>
    <lineage>
        <taxon>Bacteria</taxon>
        <taxon>Bacillati</taxon>
        <taxon>Bacillota</taxon>
        <taxon>Clostridia</taxon>
        <taxon>Eubacteriales</taxon>
        <taxon>Eubacteriaceae</taxon>
        <taxon>Eubacteriaceae incertae sedis</taxon>
        <taxon>Candidatus Allocopromorpha</taxon>
    </lineage>
</organism>
<dbReference type="InterPro" id="IPR000304">
    <property type="entry name" value="Pyrroline-COOH_reductase"/>
</dbReference>
<dbReference type="NCBIfam" id="TIGR00112">
    <property type="entry name" value="proC"/>
    <property type="match status" value="1"/>
</dbReference>
<keyword evidence="7 9" id="KW-0560">Oxidoreductase</keyword>
<sequence>MRIGFIGTGNMGGAILSGYINSGAAEGNEILVCDQNEETKKHLKEEFADISLYENADYLVKNADIAVVGVKPQIIGSVLEGFKGAYSNEKLIVSMAAGIKIEFIEKILGEDAQIIRIMPNTPAKVGEAMTAVCRNKNTSERNFEEAMKIFTSVGRAEEVDEELIDCVTGVSGSSPAYTYMYIEALAKGAVENGMSEEKAKIFAAQSVLGAAKMALESDESLEQLRINVCSPNGTTIEAVNKLMENGFMDKVREGFQAAVDRSIEMSEEKR</sequence>
<evidence type="ECO:0000256" key="3">
    <source>
        <dbReference type="ARBA" id="ARBA00022490"/>
    </source>
</evidence>
<keyword evidence="5 9" id="KW-0641">Proline biosynthesis</keyword>
<evidence type="ECO:0000256" key="6">
    <source>
        <dbReference type="ARBA" id="ARBA00022857"/>
    </source>
</evidence>
<dbReference type="FunFam" id="3.40.50.720:FF:000190">
    <property type="entry name" value="Pyrroline-5-carboxylate reductase"/>
    <property type="match status" value="1"/>
</dbReference>
<evidence type="ECO:0000313" key="14">
    <source>
        <dbReference type="EMBL" id="HIT98768.1"/>
    </source>
</evidence>
<dbReference type="InterPro" id="IPR028939">
    <property type="entry name" value="P5C_Rdtase_cat_N"/>
</dbReference>
<dbReference type="AlphaFoldDB" id="A0A9D1HB97"/>
<feature type="domain" description="Pyrroline-5-carboxylate reductase dimerisation" evidence="13">
    <location>
        <begin position="161"/>
        <end position="265"/>
    </location>
</feature>